<keyword evidence="3" id="KW-1185">Reference proteome</keyword>
<dbReference type="EMBL" id="JBHSAX010000019">
    <property type="protein sequence ID" value="MFC3965384.1"/>
    <property type="molecule type" value="Genomic_DNA"/>
</dbReference>
<dbReference type="InterPro" id="IPR017520">
    <property type="entry name" value="CHP03086"/>
</dbReference>
<dbReference type="Gene3D" id="1.20.120.450">
    <property type="entry name" value="dinb family like domain"/>
    <property type="match status" value="1"/>
</dbReference>
<evidence type="ECO:0000313" key="3">
    <source>
        <dbReference type="Proteomes" id="UP001595696"/>
    </source>
</evidence>
<dbReference type="Proteomes" id="UP001595696">
    <property type="component" value="Unassembled WGS sequence"/>
</dbReference>
<sequence length="191" mass="20123">MSTPETMAAAAAPLLRIAAAITPADLDRPTPCTDYDVAALVNHLLYWAPGLAAAGRREQAPPPPESLPLDAEFAETLRPRVDEIVAAWSEPRAWQGTAEFAGAVLPAPMLGGMVVGELVVHGWDLARALGLDAGWDDALLGFLFEQVSATAEQGREMGAYGPAVPIPDSAPTLDRVLATTGRAPHWRPSTV</sequence>
<organism evidence="2 3">
    <name type="scientific">Nocardia jiangsuensis</name>
    <dbReference type="NCBI Taxonomy" id="1691563"/>
    <lineage>
        <taxon>Bacteria</taxon>
        <taxon>Bacillati</taxon>
        <taxon>Actinomycetota</taxon>
        <taxon>Actinomycetes</taxon>
        <taxon>Mycobacteriales</taxon>
        <taxon>Nocardiaceae</taxon>
        <taxon>Nocardia</taxon>
    </lineage>
</organism>
<dbReference type="Pfam" id="PF11716">
    <property type="entry name" value="MDMPI_N"/>
    <property type="match status" value="1"/>
</dbReference>
<dbReference type="InterPro" id="IPR017517">
    <property type="entry name" value="Maleyloyr_isom"/>
</dbReference>
<accession>A0ABV8DZW7</accession>
<dbReference type="InterPro" id="IPR034660">
    <property type="entry name" value="DinB/YfiT-like"/>
</dbReference>
<dbReference type="SUPFAM" id="SSF109854">
    <property type="entry name" value="DinB/YfiT-like putative metalloenzymes"/>
    <property type="match status" value="1"/>
</dbReference>
<evidence type="ECO:0000313" key="2">
    <source>
        <dbReference type="EMBL" id="MFC3965384.1"/>
    </source>
</evidence>
<dbReference type="RefSeq" id="WP_378615130.1">
    <property type="nucleotide sequence ID" value="NZ_JBHSAX010000019.1"/>
</dbReference>
<comment type="caution">
    <text evidence="2">The sequence shown here is derived from an EMBL/GenBank/DDBJ whole genome shotgun (WGS) entry which is preliminary data.</text>
</comment>
<proteinExistence type="predicted"/>
<gene>
    <name evidence="2" type="ORF">ACFO0B_25625</name>
</gene>
<name>A0ABV8DZW7_9NOCA</name>
<reference evidence="3" key="1">
    <citation type="journal article" date="2019" name="Int. J. Syst. Evol. Microbiol.">
        <title>The Global Catalogue of Microorganisms (GCM) 10K type strain sequencing project: providing services to taxonomists for standard genome sequencing and annotation.</title>
        <authorList>
            <consortium name="The Broad Institute Genomics Platform"/>
            <consortium name="The Broad Institute Genome Sequencing Center for Infectious Disease"/>
            <person name="Wu L."/>
            <person name="Ma J."/>
        </authorList>
    </citation>
    <scope>NUCLEOTIDE SEQUENCE [LARGE SCALE GENOMIC DNA]</scope>
    <source>
        <strain evidence="3">CGMCC 4.7330</strain>
    </source>
</reference>
<protein>
    <submittedName>
        <fullName evidence="2">TIGR03086 family metal-binding protein</fullName>
    </submittedName>
</protein>
<feature type="domain" description="Mycothiol-dependent maleylpyruvate isomerase metal-binding" evidence="1">
    <location>
        <begin position="8"/>
        <end position="126"/>
    </location>
</feature>
<dbReference type="NCBIfam" id="TIGR03086">
    <property type="entry name" value="TIGR03086 family metal-binding protein"/>
    <property type="match status" value="1"/>
</dbReference>
<evidence type="ECO:0000259" key="1">
    <source>
        <dbReference type="Pfam" id="PF11716"/>
    </source>
</evidence>
<dbReference type="NCBIfam" id="TIGR03083">
    <property type="entry name" value="maleylpyruvate isomerase family mycothiol-dependent enzyme"/>
    <property type="match status" value="1"/>
</dbReference>
<dbReference type="InterPro" id="IPR024344">
    <property type="entry name" value="MDMPI_metal-binding"/>
</dbReference>